<feature type="transmembrane region" description="Helical" evidence="10">
    <location>
        <begin position="88"/>
        <end position="107"/>
    </location>
</feature>
<reference evidence="11 12" key="1">
    <citation type="submission" date="2015-09" db="EMBL/GenBank/DDBJ databases">
        <title>Trachymyrmex cornetzi WGS genome.</title>
        <authorList>
            <person name="Nygaard S."/>
            <person name="Hu H."/>
            <person name="Boomsma J."/>
            <person name="Zhang G."/>
        </authorList>
    </citation>
    <scope>NUCLEOTIDE SEQUENCE [LARGE SCALE GENOMIC DNA]</scope>
    <source>
        <strain evidence="11">Tcor2-1</strain>
        <tissue evidence="11">Whole body</tissue>
    </source>
</reference>
<accession>A0A151J7Q8</accession>
<keyword evidence="6 10" id="KW-1133">Transmembrane helix</keyword>
<evidence type="ECO:0000256" key="7">
    <source>
        <dbReference type="ARBA" id="ARBA00023136"/>
    </source>
</evidence>
<dbReference type="GO" id="GO:0030964">
    <property type="term" value="C:NADH dehydrogenase complex"/>
    <property type="evidence" value="ECO:0007669"/>
    <property type="project" value="TreeGrafter"/>
</dbReference>
<protein>
    <recommendedName>
        <fullName evidence="3">NADH-ubiquinone oxidoreductase chain 3</fullName>
    </recommendedName>
    <alternativeName>
        <fullName evidence="8">NADH dehydrogenase subunit 3</fullName>
    </alternativeName>
</protein>
<evidence type="ECO:0000256" key="6">
    <source>
        <dbReference type="ARBA" id="ARBA00022989"/>
    </source>
</evidence>
<organism evidence="11 12">
    <name type="scientific">Trachymyrmex cornetzi</name>
    <dbReference type="NCBI Taxonomy" id="471704"/>
    <lineage>
        <taxon>Eukaryota</taxon>
        <taxon>Metazoa</taxon>
        <taxon>Ecdysozoa</taxon>
        <taxon>Arthropoda</taxon>
        <taxon>Hexapoda</taxon>
        <taxon>Insecta</taxon>
        <taxon>Pterygota</taxon>
        <taxon>Neoptera</taxon>
        <taxon>Endopterygota</taxon>
        <taxon>Hymenoptera</taxon>
        <taxon>Apocrita</taxon>
        <taxon>Aculeata</taxon>
        <taxon>Formicoidea</taxon>
        <taxon>Formicidae</taxon>
        <taxon>Myrmicinae</taxon>
        <taxon>Trachymyrmex</taxon>
    </lineage>
</organism>
<evidence type="ECO:0000256" key="5">
    <source>
        <dbReference type="ARBA" id="ARBA00022692"/>
    </source>
</evidence>
<dbReference type="InterPro" id="IPR000440">
    <property type="entry name" value="NADH_UbQ/plastoQ_OxRdtase_su3"/>
</dbReference>
<evidence type="ECO:0000256" key="9">
    <source>
        <dbReference type="ARBA" id="ARBA00049551"/>
    </source>
</evidence>
<comment type="subcellular location">
    <subcellularLocation>
        <location evidence="1">Membrane</location>
    </subcellularLocation>
</comment>
<evidence type="ECO:0000256" key="2">
    <source>
        <dbReference type="ARBA" id="ARBA00008472"/>
    </source>
</evidence>
<evidence type="ECO:0000313" key="12">
    <source>
        <dbReference type="Proteomes" id="UP000078492"/>
    </source>
</evidence>
<dbReference type="PANTHER" id="PTHR11058:SF9">
    <property type="entry name" value="NADH-UBIQUINONE OXIDOREDUCTASE CHAIN 3"/>
    <property type="match status" value="1"/>
</dbReference>
<dbReference type="Proteomes" id="UP000078492">
    <property type="component" value="Unassembled WGS sequence"/>
</dbReference>
<evidence type="ECO:0000256" key="3">
    <source>
        <dbReference type="ARBA" id="ARBA00021007"/>
    </source>
</evidence>
<dbReference type="GO" id="GO:0008137">
    <property type="term" value="F:NADH dehydrogenase (ubiquinone) activity"/>
    <property type="evidence" value="ECO:0007669"/>
    <property type="project" value="UniProtKB-EC"/>
</dbReference>
<keyword evidence="5 10" id="KW-0812">Transmembrane</keyword>
<dbReference type="STRING" id="471704.A0A151J7Q8"/>
<dbReference type="AlphaFoldDB" id="A0A151J7Q8"/>
<feature type="transmembrane region" description="Helical" evidence="10">
    <location>
        <begin position="6"/>
        <end position="25"/>
    </location>
</feature>
<evidence type="ECO:0000256" key="4">
    <source>
        <dbReference type="ARBA" id="ARBA00022448"/>
    </source>
</evidence>
<proteinExistence type="inferred from homology"/>
<dbReference type="InterPro" id="IPR038430">
    <property type="entry name" value="NDAH_ubi_oxred_su3_sf"/>
</dbReference>
<dbReference type="EMBL" id="KQ979646">
    <property type="protein sequence ID" value="KYN20012.1"/>
    <property type="molecule type" value="Genomic_DNA"/>
</dbReference>
<evidence type="ECO:0000256" key="10">
    <source>
        <dbReference type="SAM" id="Phobius"/>
    </source>
</evidence>
<gene>
    <name evidence="11" type="ORF">ALC57_07641</name>
</gene>
<feature type="transmembrane region" description="Helical" evidence="10">
    <location>
        <begin position="57"/>
        <end position="82"/>
    </location>
</feature>
<keyword evidence="7 10" id="KW-0472">Membrane</keyword>
<sequence>MFNILFFSFILITLTSILLSINLILPKKTNLNLEKISPFECGFNPLSKARIPFRIQFFIISLIFLIFDIEIALLLPLIFLILNFNSFISLYSFLFLFILILGLYIEYSENSLD</sequence>
<dbReference type="PANTHER" id="PTHR11058">
    <property type="entry name" value="NADH-UBIQUINONE OXIDOREDUCTASE CHAIN 3"/>
    <property type="match status" value="1"/>
</dbReference>
<comment type="similarity">
    <text evidence="2">Belongs to the complex I subunit 3 family.</text>
</comment>
<name>A0A151J7Q8_9HYME</name>
<dbReference type="Pfam" id="PF00507">
    <property type="entry name" value="Oxidored_q4"/>
    <property type="match status" value="1"/>
</dbReference>
<keyword evidence="4" id="KW-0813">Transport</keyword>
<evidence type="ECO:0000313" key="11">
    <source>
        <dbReference type="EMBL" id="KYN20012.1"/>
    </source>
</evidence>
<keyword evidence="12" id="KW-1185">Reference proteome</keyword>
<evidence type="ECO:0000256" key="1">
    <source>
        <dbReference type="ARBA" id="ARBA00004370"/>
    </source>
</evidence>
<dbReference type="Gene3D" id="1.20.58.1610">
    <property type="entry name" value="NADH:ubiquinone/plastoquinone oxidoreductase, chain 3"/>
    <property type="match status" value="1"/>
</dbReference>
<evidence type="ECO:0000256" key="8">
    <source>
        <dbReference type="ARBA" id="ARBA00031029"/>
    </source>
</evidence>
<keyword evidence="11" id="KW-0830">Ubiquinone</keyword>
<comment type="catalytic activity">
    <reaction evidence="9">
        <text>a ubiquinone + NADH + 5 H(+)(in) = a ubiquinol + NAD(+) + 4 H(+)(out)</text>
        <dbReference type="Rhea" id="RHEA:29091"/>
        <dbReference type="Rhea" id="RHEA-COMP:9565"/>
        <dbReference type="Rhea" id="RHEA-COMP:9566"/>
        <dbReference type="ChEBI" id="CHEBI:15378"/>
        <dbReference type="ChEBI" id="CHEBI:16389"/>
        <dbReference type="ChEBI" id="CHEBI:17976"/>
        <dbReference type="ChEBI" id="CHEBI:57540"/>
        <dbReference type="ChEBI" id="CHEBI:57945"/>
        <dbReference type="EC" id="7.1.1.2"/>
    </reaction>
</comment>